<dbReference type="AlphaFoldDB" id="A0A0F9Q7L2"/>
<sequence length="80" mass="9684">MTEELYIKFIFQKNTNLEEKISMKPIFKEFCCPSCEKLRYINDNGICFDCRNKKTLETLAVKRKRQIRLNTIYQSLIIER</sequence>
<organism evidence="1">
    <name type="scientific">marine sediment metagenome</name>
    <dbReference type="NCBI Taxonomy" id="412755"/>
    <lineage>
        <taxon>unclassified sequences</taxon>
        <taxon>metagenomes</taxon>
        <taxon>ecological metagenomes</taxon>
    </lineage>
</organism>
<protein>
    <submittedName>
        <fullName evidence="1">Uncharacterized protein</fullName>
    </submittedName>
</protein>
<gene>
    <name evidence="1" type="ORF">LCGC14_1048660</name>
</gene>
<comment type="caution">
    <text evidence="1">The sequence shown here is derived from an EMBL/GenBank/DDBJ whole genome shotgun (WGS) entry which is preliminary data.</text>
</comment>
<dbReference type="EMBL" id="LAZR01004371">
    <property type="protein sequence ID" value="KKN09231.1"/>
    <property type="molecule type" value="Genomic_DNA"/>
</dbReference>
<proteinExistence type="predicted"/>
<evidence type="ECO:0000313" key="1">
    <source>
        <dbReference type="EMBL" id="KKN09231.1"/>
    </source>
</evidence>
<accession>A0A0F9Q7L2</accession>
<reference evidence="1" key="1">
    <citation type="journal article" date="2015" name="Nature">
        <title>Complex archaea that bridge the gap between prokaryotes and eukaryotes.</title>
        <authorList>
            <person name="Spang A."/>
            <person name="Saw J.H."/>
            <person name="Jorgensen S.L."/>
            <person name="Zaremba-Niedzwiedzka K."/>
            <person name="Martijn J."/>
            <person name="Lind A.E."/>
            <person name="van Eijk R."/>
            <person name="Schleper C."/>
            <person name="Guy L."/>
            <person name="Ettema T.J."/>
        </authorList>
    </citation>
    <scope>NUCLEOTIDE SEQUENCE</scope>
</reference>
<name>A0A0F9Q7L2_9ZZZZ</name>